<dbReference type="Pfam" id="PF25188">
    <property type="entry name" value="Tad6"/>
    <property type="match status" value="1"/>
</dbReference>
<dbReference type="InterPro" id="IPR057386">
    <property type="entry name" value="Tad6-like"/>
</dbReference>
<comment type="caution">
    <text evidence="1">The sequence shown here is derived from an EMBL/GenBank/DDBJ whole genome shotgun (WGS) entry which is preliminary data.</text>
</comment>
<dbReference type="InterPro" id="IPR024079">
    <property type="entry name" value="MetalloPept_cat_dom_sf"/>
</dbReference>
<dbReference type="SUPFAM" id="SSF55486">
    <property type="entry name" value="Metalloproteases ('zincins'), catalytic domain"/>
    <property type="match status" value="1"/>
</dbReference>
<dbReference type="EMBL" id="MGFQ01000024">
    <property type="protein sequence ID" value="OGM09166.1"/>
    <property type="molecule type" value="Genomic_DNA"/>
</dbReference>
<dbReference type="AlphaFoldDB" id="A0A1F7X272"/>
<gene>
    <name evidence="1" type="ORF">A2Z67_04465</name>
</gene>
<dbReference type="GO" id="GO:0008237">
    <property type="term" value="F:metallopeptidase activity"/>
    <property type="evidence" value="ECO:0007669"/>
    <property type="project" value="InterPro"/>
</dbReference>
<proteinExistence type="predicted"/>
<sequence length="369" mass="43269">MKHILIEKSKRVSVKPYQRKGKYVIGYTREDPRNRKAYLDSLVEKVKLLGVYGRKRVEKLPTSEQQYLVSRGVVFDVDRMGKPLIGYSREKSAQDLREKVTAKREHKVGESFISELASPSFVNVSEDTKMFIQRALPRDELAGLRSVEELDFKQLEKGAQTIPMRPYLEYLIKYRKEDPYIAGMYFPDLKSYVMDSSNLSFAVNKHYKLHGFLHEIGHHNFHYNKFITSADRKKYEEIYETERVSDYARSANNFSEGFAEAYAYYRLGILKRDKFPKTYDFMTEVLDRRRMLKKQNVLMEALGKSFKKGRSIKEWKEYLELEPEKAHPSNTITSIGRSKKDGLYYGWSHRAIQGFKTKKEAIEFADSVS</sequence>
<accession>A0A1F7X272</accession>
<dbReference type="Gene3D" id="3.40.390.10">
    <property type="entry name" value="Collagenase (Catalytic Domain)"/>
    <property type="match status" value="1"/>
</dbReference>
<name>A0A1F7X272_9BACT</name>
<dbReference type="Proteomes" id="UP000176939">
    <property type="component" value="Unassembled WGS sequence"/>
</dbReference>
<reference evidence="1 2" key="1">
    <citation type="journal article" date="2016" name="Nat. Commun.">
        <title>Thousands of microbial genomes shed light on interconnected biogeochemical processes in an aquifer system.</title>
        <authorList>
            <person name="Anantharaman K."/>
            <person name="Brown C.T."/>
            <person name="Hug L.A."/>
            <person name="Sharon I."/>
            <person name="Castelle C.J."/>
            <person name="Probst A.J."/>
            <person name="Thomas B.C."/>
            <person name="Singh A."/>
            <person name="Wilkins M.J."/>
            <person name="Karaoz U."/>
            <person name="Brodie E.L."/>
            <person name="Williams K.H."/>
            <person name="Hubbard S.S."/>
            <person name="Banfield J.F."/>
        </authorList>
    </citation>
    <scope>NUCLEOTIDE SEQUENCE [LARGE SCALE GENOMIC DNA]</scope>
</reference>
<organism evidence="1 2">
    <name type="scientific">Candidatus Woesebacteria bacterium RBG_13_36_22</name>
    <dbReference type="NCBI Taxonomy" id="1802478"/>
    <lineage>
        <taxon>Bacteria</taxon>
        <taxon>Candidatus Woeseibacteriota</taxon>
    </lineage>
</organism>
<evidence type="ECO:0000313" key="2">
    <source>
        <dbReference type="Proteomes" id="UP000176939"/>
    </source>
</evidence>
<evidence type="ECO:0000313" key="1">
    <source>
        <dbReference type="EMBL" id="OGM09166.1"/>
    </source>
</evidence>
<protein>
    <submittedName>
        <fullName evidence="1">Uncharacterized protein</fullName>
    </submittedName>
</protein>